<keyword evidence="2" id="KW-0805">Transcription regulation</keyword>
<dbReference type="InterPro" id="IPR014284">
    <property type="entry name" value="RNA_pol_sigma-70_dom"/>
</dbReference>
<dbReference type="InterPro" id="IPR039425">
    <property type="entry name" value="RNA_pol_sigma-70-like"/>
</dbReference>
<dbReference type="NCBIfam" id="TIGR02937">
    <property type="entry name" value="sigma70-ECF"/>
    <property type="match status" value="1"/>
</dbReference>
<evidence type="ECO:0000256" key="4">
    <source>
        <dbReference type="ARBA" id="ARBA00023163"/>
    </source>
</evidence>
<sequence length="210" mass="24370">MLNVLKHLILMVIGDRQRSALAEDDSLRLLSDEELVEKIVDTKNTLLFGVLYDRYADRVYTKCRSFANSEDEAEDLTQDVFLTIYIKLGGFRGKSKFSSWVYSLTYNFCVNYVTRNKNRKIREQSKTIDAEERQLAVEVEDRSFFHMRSDKLKSVLQRIPPEDRTLLLLKYQDDVSVKELCALLDLGESAVKMRLKRAKAKTLAIYNALP</sequence>
<keyword evidence="4" id="KW-0804">Transcription</keyword>
<evidence type="ECO:0000313" key="7">
    <source>
        <dbReference type="EMBL" id="GGD50799.1"/>
    </source>
</evidence>
<dbReference type="Gene3D" id="1.10.1740.10">
    <property type="match status" value="1"/>
</dbReference>
<dbReference type="PANTHER" id="PTHR43133:SF51">
    <property type="entry name" value="RNA POLYMERASE SIGMA FACTOR"/>
    <property type="match status" value="1"/>
</dbReference>
<dbReference type="InterPro" id="IPR007627">
    <property type="entry name" value="RNA_pol_sigma70_r2"/>
</dbReference>
<evidence type="ECO:0000259" key="5">
    <source>
        <dbReference type="Pfam" id="PF04542"/>
    </source>
</evidence>
<evidence type="ECO:0000256" key="1">
    <source>
        <dbReference type="ARBA" id="ARBA00010641"/>
    </source>
</evidence>
<dbReference type="InterPro" id="IPR036388">
    <property type="entry name" value="WH-like_DNA-bd_sf"/>
</dbReference>
<evidence type="ECO:0000256" key="3">
    <source>
        <dbReference type="ARBA" id="ARBA00023082"/>
    </source>
</evidence>
<dbReference type="Gene3D" id="1.10.10.10">
    <property type="entry name" value="Winged helix-like DNA-binding domain superfamily/Winged helix DNA-binding domain"/>
    <property type="match status" value="1"/>
</dbReference>
<name>A0ABQ1R0E6_9FLAO</name>
<gene>
    <name evidence="7" type="ORF">GCM10011361_16820</name>
</gene>
<dbReference type="PANTHER" id="PTHR43133">
    <property type="entry name" value="RNA POLYMERASE ECF-TYPE SIGMA FACTO"/>
    <property type="match status" value="1"/>
</dbReference>
<dbReference type="Pfam" id="PF04542">
    <property type="entry name" value="Sigma70_r2"/>
    <property type="match status" value="1"/>
</dbReference>
<keyword evidence="8" id="KW-1185">Reference proteome</keyword>
<evidence type="ECO:0000313" key="8">
    <source>
        <dbReference type="Proteomes" id="UP000625780"/>
    </source>
</evidence>
<comment type="similarity">
    <text evidence="1">Belongs to the sigma-70 factor family. ECF subfamily.</text>
</comment>
<dbReference type="Pfam" id="PF08281">
    <property type="entry name" value="Sigma70_r4_2"/>
    <property type="match status" value="1"/>
</dbReference>
<dbReference type="InterPro" id="IPR013249">
    <property type="entry name" value="RNA_pol_sigma70_r4_t2"/>
</dbReference>
<keyword evidence="3" id="KW-0731">Sigma factor</keyword>
<dbReference type="InterPro" id="IPR013324">
    <property type="entry name" value="RNA_pol_sigma_r3/r4-like"/>
</dbReference>
<organism evidence="7 8">
    <name type="scientific">Muriicola marianensis</name>
    <dbReference type="NCBI Taxonomy" id="1324801"/>
    <lineage>
        <taxon>Bacteria</taxon>
        <taxon>Pseudomonadati</taxon>
        <taxon>Bacteroidota</taxon>
        <taxon>Flavobacteriia</taxon>
        <taxon>Flavobacteriales</taxon>
        <taxon>Flavobacteriaceae</taxon>
        <taxon>Muriicola</taxon>
    </lineage>
</organism>
<evidence type="ECO:0000256" key="2">
    <source>
        <dbReference type="ARBA" id="ARBA00023015"/>
    </source>
</evidence>
<dbReference type="InterPro" id="IPR013325">
    <property type="entry name" value="RNA_pol_sigma_r2"/>
</dbReference>
<proteinExistence type="inferred from homology"/>
<comment type="caution">
    <text evidence="7">The sequence shown here is derived from an EMBL/GenBank/DDBJ whole genome shotgun (WGS) entry which is preliminary data.</text>
</comment>
<protein>
    <submittedName>
        <fullName evidence="7">RNA polymerase sigma factor SigX</fullName>
    </submittedName>
</protein>
<evidence type="ECO:0000259" key="6">
    <source>
        <dbReference type="Pfam" id="PF08281"/>
    </source>
</evidence>
<reference evidence="8" key="1">
    <citation type="journal article" date="2019" name="Int. J. Syst. Evol. Microbiol.">
        <title>The Global Catalogue of Microorganisms (GCM) 10K type strain sequencing project: providing services to taxonomists for standard genome sequencing and annotation.</title>
        <authorList>
            <consortium name="The Broad Institute Genomics Platform"/>
            <consortium name="The Broad Institute Genome Sequencing Center for Infectious Disease"/>
            <person name="Wu L."/>
            <person name="Ma J."/>
        </authorList>
    </citation>
    <scope>NUCLEOTIDE SEQUENCE [LARGE SCALE GENOMIC DNA]</scope>
    <source>
        <strain evidence="8">CGMCC 1.12606</strain>
    </source>
</reference>
<feature type="domain" description="RNA polymerase sigma-70 region 2" evidence="5">
    <location>
        <begin position="51"/>
        <end position="117"/>
    </location>
</feature>
<dbReference type="SUPFAM" id="SSF88946">
    <property type="entry name" value="Sigma2 domain of RNA polymerase sigma factors"/>
    <property type="match status" value="1"/>
</dbReference>
<dbReference type="EMBL" id="BMFH01000001">
    <property type="protein sequence ID" value="GGD50799.1"/>
    <property type="molecule type" value="Genomic_DNA"/>
</dbReference>
<feature type="domain" description="RNA polymerase sigma factor 70 region 4 type 2" evidence="6">
    <location>
        <begin position="151"/>
        <end position="201"/>
    </location>
</feature>
<dbReference type="Proteomes" id="UP000625780">
    <property type="component" value="Unassembled WGS sequence"/>
</dbReference>
<accession>A0ABQ1R0E6</accession>
<dbReference type="RefSeq" id="WP_308418531.1">
    <property type="nucleotide sequence ID" value="NZ_BMFH01000001.1"/>
</dbReference>
<dbReference type="SUPFAM" id="SSF88659">
    <property type="entry name" value="Sigma3 and sigma4 domains of RNA polymerase sigma factors"/>
    <property type="match status" value="1"/>
</dbReference>